<dbReference type="OMA" id="TIVDCHA"/>
<dbReference type="AlphaFoldDB" id="A0A1Q9EET5"/>
<dbReference type="Proteomes" id="UP000186817">
    <property type="component" value="Unassembled WGS sequence"/>
</dbReference>
<dbReference type="SUPFAM" id="SSF53335">
    <property type="entry name" value="S-adenosyl-L-methionine-dependent methyltransferases"/>
    <property type="match status" value="1"/>
</dbReference>
<dbReference type="Pfam" id="PF01535">
    <property type="entry name" value="PPR"/>
    <property type="match status" value="2"/>
</dbReference>
<sequence length="593" mass="63918">MIGRHSPPRAVLGTGAEGRTPAPAPSFPAVCPVSFNSCISSLATSGAWEKALAFVAEMSQVALRPDGMTLGAFVGVCATAAQWTLALALLHRWAQENIKVDQVAVTSAIQGCSIASEWIQALAVFLATKADGAAATAVVSSCQRAAQWAAAVGLVSHFRSRALDAGAEAFNAAISACEKGAAWQAALLVVDAMEEAAVQKDIITYNSAIGASGKGGRWEVAVHLLTEAAMSSIEHDRVSYYTAIQACETCGEWSRALLLLQSLLMSGVRDHLGADSLDRHTYVHAFQAGDPIDCFKHVVYLSLSQALMASEEPLTIVDCHAGSGIYDFRGLAPGFHRNFEDGIFQLVSVGVPAACDAVTPAVCQYLEIQRRINRKASPGGRREFDLFAGSAVLAAQVRRFQDRVLLFEASPVVYGDLIQNLAGLMDLPDTFWMEARHVVYPEKVKTMTDEEFSGILENFFRKGSTWTLYRAYRTLSDSVDIDFASGASEQGGHRLRFVVAGQLLITLKASLRLEPLFQRLQSTFGAAAALPAQALDFGSVQGDNQLCQLYTAQVVVYFNFNFDTGCDQLYVAQVVYFTSILVVSSSTLHRWGN</sequence>
<feature type="repeat" description="PPR" evidence="2">
    <location>
        <begin position="31"/>
        <end position="65"/>
    </location>
</feature>
<dbReference type="PANTHER" id="PTHR47936">
    <property type="entry name" value="PPR_LONG DOMAIN-CONTAINING PROTEIN"/>
    <property type="match status" value="1"/>
</dbReference>
<accession>A0A1Q9EET5</accession>
<dbReference type="OrthoDB" id="408848at2759"/>
<dbReference type="InterPro" id="IPR002885">
    <property type="entry name" value="PPR_rpt"/>
</dbReference>
<name>A0A1Q9EET5_SYMMI</name>
<feature type="region of interest" description="Disordered" evidence="3">
    <location>
        <begin position="1"/>
        <end position="21"/>
    </location>
</feature>
<comment type="caution">
    <text evidence="4">The sequence shown here is derived from an EMBL/GenBank/DDBJ whole genome shotgun (WGS) entry which is preliminary data.</text>
</comment>
<dbReference type="Gene3D" id="1.25.40.10">
    <property type="entry name" value="Tetratricopeptide repeat domain"/>
    <property type="match status" value="2"/>
</dbReference>
<evidence type="ECO:0000313" key="5">
    <source>
        <dbReference type="Proteomes" id="UP000186817"/>
    </source>
</evidence>
<reference evidence="4 5" key="1">
    <citation type="submission" date="2016-02" db="EMBL/GenBank/DDBJ databases">
        <title>Genome analysis of coral dinoflagellate symbionts highlights evolutionary adaptations to a symbiotic lifestyle.</title>
        <authorList>
            <person name="Aranda M."/>
            <person name="Li Y."/>
            <person name="Liew Y.J."/>
            <person name="Baumgarten S."/>
            <person name="Simakov O."/>
            <person name="Wilson M."/>
            <person name="Piel J."/>
            <person name="Ashoor H."/>
            <person name="Bougouffa S."/>
            <person name="Bajic V.B."/>
            <person name="Ryu T."/>
            <person name="Ravasi T."/>
            <person name="Bayer T."/>
            <person name="Micklem G."/>
            <person name="Kim H."/>
            <person name="Bhak J."/>
            <person name="Lajeunesse T.C."/>
            <person name="Voolstra C.R."/>
        </authorList>
    </citation>
    <scope>NUCLEOTIDE SEQUENCE [LARGE SCALE GENOMIC DNA]</scope>
    <source>
        <strain evidence="4 5">CCMP2467</strain>
    </source>
</reference>
<evidence type="ECO:0000256" key="3">
    <source>
        <dbReference type="SAM" id="MobiDB-lite"/>
    </source>
</evidence>
<dbReference type="Gene3D" id="3.40.50.150">
    <property type="entry name" value="Vaccinia Virus protein VP39"/>
    <property type="match status" value="1"/>
</dbReference>
<dbReference type="InterPro" id="IPR011990">
    <property type="entry name" value="TPR-like_helical_dom_sf"/>
</dbReference>
<keyword evidence="5" id="KW-1185">Reference proteome</keyword>
<gene>
    <name evidence="4" type="ORF">AK812_SmicGene10853</name>
</gene>
<dbReference type="InterPro" id="IPR029063">
    <property type="entry name" value="SAM-dependent_MTases_sf"/>
</dbReference>
<evidence type="ECO:0000256" key="1">
    <source>
        <dbReference type="ARBA" id="ARBA00022737"/>
    </source>
</evidence>
<protein>
    <submittedName>
        <fullName evidence="4">Pentatricopeptide repeat-containing protein, mitochondrial</fullName>
    </submittedName>
</protein>
<dbReference type="PANTHER" id="PTHR47936:SF1">
    <property type="entry name" value="PENTATRICOPEPTIDE REPEAT-CONTAINING PROTEIN GUN1, CHLOROPLASTIC"/>
    <property type="match status" value="1"/>
</dbReference>
<dbReference type="EMBL" id="LSRX01000172">
    <property type="protein sequence ID" value="OLQ05919.1"/>
    <property type="molecule type" value="Genomic_DNA"/>
</dbReference>
<keyword evidence="1" id="KW-0677">Repeat</keyword>
<evidence type="ECO:0000313" key="4">
    <source>
        <dbReference type="EMBL" id="OLQ05919.1"/>
    </source>
</evidence>
<proteinExistence type="predicted"/>
<dbReference type="PROSITE" id="PS51375">
    <property type="entry name" value="PPR"/>
    <property type="match status" value="1"/>
</dbReference>
<evidence type="ECO:0000256" key="2">
    <source>
        <dbReference type="PROSITE-ProRule" id="PRU00708"/>
    </source>
</evidence>
<organism evidence="4 5">
    <name type="scientific">Symbiodinium microadriaticum</name>
    <name type="common">Dinoflagellate</name>
    <name type="synonym">Zooxanthella microadriatica</name>
    <dbReference type="NCBI Taxonomy" id="2951"/>
    <lineage>
        <taxon>Eukaryota</taxon>
        <taxon>Sar</taxon>
        <taxon>Alveolata</taxon>
        <taxon>Dinophyceae</taxon>
        <taxon>Suessiales</taxon>
        <taxon>Symbiodiniaceae</taxon>
        <taxon>Symbiodinium</taxon>
    </lineage>
</organism>